<protein>
    <submittedName>
        <fullName evidence="2">Uncharacterized protein</fullName>
    </submittedName>
</protein>
<sequence>MQSTRAKNCFITVPEPQPPHLLGLPQLLPVLLSRVRVDFVAKVFPILLHLGIQVMLLVIRLLVLHLLLHLRMEAPSSKLIALDNPLTAERGLRPSGGMGSVW</sequence>
<keyword evidence="3" id="KW-1185">Reference proteome</keyword>
<keyword evidence="1" id="KW-0812">Transmembrane</keyword>
<accession>A0A7J6WD25</accession>
<gene>
    <name evidence="2" type="ORF">FRX31_015172</name>
</gene>
<dbReference type="EMBL" id="JABWDY010017607">
    <property type="protein sequence ID" value="KAF5195241.1"/>
    <property type="molecule type" value="Genomic_DNA"/>
</dbReference>
<name>A0A7J6WD25_THATH</name>
<dbReference type="Proteomes" id="UP000554482">
    <property type="component" value="Unassembled WGS sequence"/>
</dbReference>
<evidence type="ECO:0000256" key="1">
    <source>
        <dbReference type="SAM" id="Phobius"/>
    </source>
</evidence>
<proteinExistence type="predicted"/>
<reference evidence="2 3" key="1">
    <citation type="submission" date="2020-06" db="EMBL/GenBank/DDBJ databases">
        <title>Transcriptomic and genomic resources for Thalictrum thalictroides and T. hernandezii: Facilitating candidate gene discovery in an emerging model plant lineage.</title>
        <authorList>
            <person name="Arias T."/>
            <person name="Riano-Pachon D.M."/>
            <person name="Di Stilio V.S."/>
        </authorList>
    </citation>
    <scope>NUCLEOTIDE SEQUENCE [LARGE SCALE GENOMIC DNA]</scope>
    <source>
        <strain evidence="3">cv. WT478/WT964</strain>
        <tissue evidence="2">Leaves</tissue>
    </source>
</reference>
<organism evidence="2 3">
    <name type="scientific">Thalictrum thalictroides</name>
    <name type="common">Rue-anemone</name>
    <name type="synonym">Anemone thalictroides</name>
    <dbReference type="NCBI Taxonomy" id="46969"/>
    <lineage>
        <taxon>Eukaryota</taxon>
        <taxon>Viridiplantae</taxon>
        <taxon>Streptophyta</taxon>
        <taxon>Embryophyta</taxon>
        <taxon>Tracheophyta</taxon>
        <taxon>Spermatophyta</taxon>
        <taxon>Magnoliopsida</taxon>
        <taxon>Ranunculales</taxon>
        <taxon>Ranunculaceae</taxon>
        <taxon>Thalictroideae</taxon>
        <taxon>Thalictrum</taxon>
    </lineage>
</organism>
<evidence type="ECO:0000313" key="2">
    <source>
        <dbReference type="EMBL" id="KAF5195241.1"/>
    </source>
</evidence>
<comment type="caution">
    <text evidence="2">The sequence shown here is derived from an EMBL/GenBank/DDBJ whole genome shotgun (WGS) entry which is preliminary data.</text>
</comment>
<feature type="transmembrane region" description="Helical" evidence="1">
    <location>
        <begin position="46"/>
        <end position="68"/>
    </location>
</feature>
<keyword evidence="1" id="KW-0472">Membrane</keyword>
<dbReference type="AlphaFoldDB" id="A0A7J6WD25"/>
<keyword evidence="1" id="KW-1133">Transmembrane helix</keyword>
<evidence type="ECO:0000313" key="3">
    <source>
        <dbReference type="Proteomes" id="UP000554482"/>
    </source>
</evidence>